<protein>
    <recommendedName>
        <fullName evidence="4">DUF3995 domain-containing protein</fullName>
    </recommendedName>
</protein>
<evidence type="ECO:0000313" key="3">
    <source>
        <dbReference type="Proteomes" id="UP001589854"/>
    </source>
</evidence>
<evidence type="ECO:0000256" key="1">
    <source>
        <dbReference type="SAM" id="Phobius"/>
    </source>
</evidence>
<comment type="caution">
    <text evidence="2">The sequence shown here is derived from an EMBL/GenBank/DDBJ whole genome shotgun (WGS) entry which is preliminary data.</text>
</comment>
<keyword evidence="3" id="KW-1185">Reference proteome</keyword>
<accession>A0ABV6GAW6</accession>
<reference evidence="2 3" key="1">
    <citation type="submission" date="2024-09" db="EMBL/GenBank/DDBJ databases">
        <authorList>
            <person name="Sun Q."/>
            <person name="Mori K."/>
        </authorList>
    </citation>
    <scope>NUCLEOTIDE SEQUENCE [LARGE SCALE GENOMIC DNA]</scope>
    <source>
        <strain evidence="2 3">CCM 7228</strain>
    </source>
</reference>
<sequence>MRKWIMFINTLWTIYLGILGAVAIGYLIKGKYKTFPARLDFVISIITWIGLFGYVTNIQIMNTSLWKIVFFGALFWDLIYSFFLADYGEEFEEVSPPIKYIIIAVVFILLLGPLYFGLYKYAF</sequence>
<keyword evidence="1" id="KW-0472">Membrane</keyword>
<dbReference type="EMBL" id="JBHLVO010000003">
    <property type="protein sequence ID" value="MFC0270825.1"/>
    <property type="molecule type" value="Genomic_DNA"/>
</dbReference>
<keyword evidence="1" id="KW-0812">Transmembrane</keyword>
<evidence type="ECO:0000313" key="2">
    <source>
        <dbReference type="EMBL" id="MFC0270825.1"/>
    </source>
</evidence>
<feature type="transmembrane region" description="Helical" evidence="1">
    <location>
        <begin position="68"/>
        <end position="88"/>
    </location>
</feature>
<keyword evidence="1" id="KW-1133">Transmembrane helix</keyword>
<proteinExistence type="predicted"/>
<organism evidence="2 3">
    <name type="scientific">Metabacillus herbersteinensis</name>
    <dbReference type="NCBI Taxonomy" id="283816"/>
    <lineage>
        <taxon>Bacteria</taxon>
        <taxon>Bacillati</taxon>
        <taxon>Bacillota</taxon>
        <taxon>Bacilli</taxon>
        <taxon>Bacillales</taxon>
        <taxon>Bacillaceae</taxon>
        <taxon>Metabacillus</taxon>
    </lineage>
</organism>
<feature type="transmembrane region" description="Helical" evidence="1">
    <location>
        <begin position="100"/>
        <end position="118"/>
    </location>
</feature>
<evidence type="ECO:0008006" key="4">
    <source>
        <dbReference type="Google" id="ProtNLM"/>
    </source>
</evidence>
<feature type="transmembrane region" description="Helical" evidence="1">
    <location>
        <begin position="39"/>
        <end position="56"/>
    </location>
</feature>
<name>A0ABV6GAW6_9BACI</name>
<feature type="transmembrane region" description="Helical" evidence="1">
    <location>
        <begin position="6"/>
        <end position="27"/>
    </location>
</feature>
<dbReference type="Proteomes" id="UP001589854">
    <property type="component" value="Unassembled WGS sequence"/>
</dbReference>
<dbReference type="RefSeq" id="WP_378931245.1">
    <property type="nucleotide sequence ID" value="NZ_JBHLVO010000003.1"/>
</dbReference>
<gene>
    <name evidence="2" type="ORF">ACFFIX_05105</name>
</gene>